<dbReference type="InterPro" id="IPR001646">
    <property type="entry name" value="5peptide_repeat"/>
</dbReference>
<dbReference type="Pfam" id="PF00805">
    <property type="entry name" value="Pentapeptide"/>
    <property type="match status" value="1"/>
</dbReference>
<protein>
    <recommendedName>
        <fullName evidence="4">Thylakoid lumenal 17.4 kDa protein, chloroplastic</fullName>
    </recommendedName>
</protein>
<dbReference type="PANTHER" id="PTHR47485">
    <property type="entry name" value="THYLAKOID LUMENAL 17.4 KDA PROTEIN, CHLOROPLASTIC"/>
    <property type="match status" value="1"/>
</dbReference>
<proteinExistence type="predicted"/>
<dbReference type="InParanoid" id="C1E0M2"/>
<keyword evidence="3" id="KW-1185">Reference proteome</keyword>
<reference evidence="2 3" key="1">
    <citation type="journal article" date="2009" name="Science">
        <title>Green evolution and dynamic adaptations revealed by genomes of the marine picoeukaryotes Micromonas.</title>
        <authorList>
            <person name="Worden A.Z."/>
            <person name="Lee J.H."/>
            <person name="Mock T."/>
            <person name="Rouze P."/>
            <person name="Simmons M.P."/>
            <person name="Aerts A.L."/>
            <person name="Allen A.E."/>
            <person name="Cuvelier M.L."/>
            <person name="Derelle E."/>
            <person name="Everett M.V."/>
            <person name="Foulon E."/>
            <person name="Grimwood J."/>
            <person name="Gundlach H."/>
            <person name="Henrissat B."/>
            <person name="Napoli C."/>
            <person name="McDonald S.M."/>
            <person name="Parker M.S."/>
            <person name="Rombauts S."/>
            <person name="Salamov A."/>
            <person name="Von Dassow P."/>
            <person name="Badger J.H."/>
            <person name="Coutinho P.M."/>
            <person name="Demir E."/>
            <person name="Dubchak I."/>
            <person name="Gentemann C."/>
            <person name="Eikrem W."/>
            <person name="Gready J.E."/>
            <person name="John U."/>
            <person name="Lanier W."/>
            <person name="Lindquist E.A."/>
            <person name="Lucas S."/>
            <person name="Mayer K.F."/>
            <person name="Moreau H."/>
            <person name="Not F."/>
            <person name="Otillar R."/>
            <person name="Panaud O."/>
            <person name="Pangilinan J."/>
            <person name="Paulsen I."/>
            <person name="Piegu B."/>
            <person name="Poliakov A."/>
            <person name="Robbens S."/>
            <person name="Schmutz J."/>
            <person name="Toulza E."/>
            <person name="Wyss T."/>
            <person name="Zelensky A."/>
            <person name="Zhou K."/>
            <person name="Armbrust E.V."/>
            <person name="Bhattacharya D."/>
            <person name="Goodenough U.W."/>
            <person name="Van de Peer Y."/>
            <person name="Grigoriev I.V."/>
        </authorList>
    </citation>
    <scope>NUCLEOTIDE SEQUENCE [LARGE SCALE GENOMIC DNA]</scope>
    <source>
        <strain evidence="3">RCC299 / NOUM17</strain>
    </source>
</reference>
<name>C1E0M2_MICCC</name>
<evidence type="ECO:0000256" key="1">
    <source>
        <dbReference type="ARBA" id="ARBA00022737"/>
    </source>
</evidence>
<dbReference type="Proteomes" id="UP000002009">
    <property type="component" value="Chromosome 2"/>
</dbReference>
<dbReference type="OrthoDB" id="9989223at2759"/>
<dbReference type="EMBL" id="CP001323">
    <property type="protein sequence ID" value="ACO61325.1"/>
    <property type="molecule type" value="Genomic_DNA"/>
</dbReference>
<accession>C1E0M2</accession>
<gene>
    <name evidence="2" type="ORF">MICPUN_56142</name>
</gene>
<dbReference type="AlphaFoldDB" id="C1E0M2"/>
<dbReference type="GeneID" id="8240780"/>
<keyword evidence="1" id="KW-0677">Repeat</keyword>
<dbReference type="PANTHER" id="PTHR47485:SF1">
    <property type="entry name" value="THYLAKOID LUMENAL 17.4 KDA PROTEIN, CHLOROPLASTIC"/>
    <property type="match status" value="1"/>
</dbReference>
<organism evidence="2 3">
    <name type="scientific">Micromonas commoda (strain RCC299 / NOUM17 / CCMP2709)</name>
    <name type="common">Picoplanktonic green alga</name>
    <dbReference type="NCBI Taxonomy" id="296587"/>
    <lineage>
        <taxon>Eukaryota</taxon>
        <taxon>Viridiplantae</taxon>
        <taxon>Chlorophyta</taxon>
        <taxon>Mamiellophyceae</taxon>
        <taxon>Mamiellales</taxon>
        <taxon>Mamiellaceae</taxon>
        <taxon>Micromonas</taxon>
    </lineage>
</organism>
<dbReference type="Gene3D" id="2.160.20.80">
    <property type="entry name" value="E3 ubiquitin-protein ligase SopA"/>
    <property type="match status" value="1"/>
</dbReference>
<sequence>MVTVTTSGIVHVRITNASTAHQVRGKRMRAMRCNASARGEGEEPRGFAFKSAAVATAAALALTVGSPVAIAAVPKGQGVKSTDELGRTDVDRCSLEALGKGASTRAAFSDFATEQNKELYVNVEGCDYSNMDLSNEVLSGIKARGANFANSVFPKEASRADFSDANLSGAVIRSANLYTTIFAGANLENADFSGSLASGAYFGKDPQTGNQANLKGVNFEGTLFAVTDVKTICLNRTLEFEAQAELGC</sequence>
<dbReference type="OMA" id="CDYSNMD"/>
<dbReference type="SUPFAM" id="SSF141571">
    <property type="entry name" value="Pentapeptide repeat-like"/>
    <property type="match status" value="1"/>
</dbReference>
<dbReference type="KEGG" id="mis:MICPUN_56142"/>
<evidence type="ECO:0000313" key="2">
    <source>
        <dbReference type="EMBL" id="ACO61325.1"/>
    </source>
</evidence>
<evidence type="ECO:0008006" key="4">
    <source>
        <dbReference type="Google" id="ProtNLM"/>
    </source>
</evidence>
<evidence type="ECO:0000313" key="3">
    <source>
        <dbReference type="Proteomes" id="UP000002009"/>
    </source>
</evidence>
<dbReference type="RefSeq" id="XP_002500067.1">
    <property type="nucleotide sequence ID" value="XM_002500021.1"/>
</dbReference>